<dbReference type="PANTHER" id="PTHR45453:SF1">
    <property type="entry name" value="PHOSPHATE REGULON SENSOR PROTEIN PHOR"/>
    <property type="match status" value="1"/>
</dbReference>
<feature type="region of interest" description="Disordered" evidence="13">
    <location>
        <begin position="372"/>
        <end position="425"/>
    </location>
</feature>
<evidence type="ECO:0000259" key="15">
    <source>
        <dbReference type="PROSITE" id="PS50109"/>
    </source>
</evidence>
<sequence>MNDKKEKKARVKAGRKRVRMRILTSLVIYTLLLVLIFLGYYRWFPTRLSNQLASVFGLRVTYFLREYKHFFIIGFYIIGVIIICVQTATRYVRYVDAISLSLTSLVDDDAEMQSLPAELKDIEIALRDVKYTLVKNENAAKMAEKQKNDLLVFLAHDLKTPLTSVIGYLSLMNENPDMPEEQKAKYLGITLEKAYRLEELLSEFFDITRMNVQSMVISHVKVDLTMMLYQIADEFYPVLAEKRLTAVLDVESGLKVSGDADKLARVFDNLLRNAAAYSYPNTCVCIEAAREADGIYVRIKNQGDEVPPEKLALIFEKFYRVDSSRGTGTGGAGLGLAIAKEIVELHGGRISVSSVGHEMQFMISLPECQEGNTEELAKKEKNPEKHRFLGRRKKTPQSPEEDSEESLEGARGVPLEDGVEERKKE</sequence>
<keyword evidence="7" id="KW-0547">Nucleotide-binding</keyword>
<dbReference type="InterPro" id="IPR003661">
    <property type="entry name" value="HisK_dim/P_dom"/>
</dbReference>
<dbReference type="GO" id="GO:0016036">
    <property type="term" value="P:cellular response to phosphate starvation"/>
    <property type="evidence" value="ECO:0007669"/>
    <property type="project" value="TreeGrafter"/>
</dbReference>
<organism evidence="16 17">
    <name type="scientific">Hominifimenecus microfluidus</name>
    <dbReference type="NCBI Taxonomy" id="2885348"/>
    <lineage>
        <taxon>Bacteria</taxon>
        <taxon>Bacillati</taxon>
        <taxon>Bacillota</taxon>
        <taxon>Clostridia</taxon>
        <taxon>Lachnospirales</taxon>
        <taxon>Lachnospiraceae</taxon>
        <taxon>Hominifimenecus</taxon>
    </lineage>
</organism>
<evidence type="ECO:0000256" key="12">
    <source>
        <dbReference type="ARBA" id="ARBA00023136"/>
    </source>
</evidence>
<evidence type="ECO:0000313" key="17">
    <source>
        <dbReference type="Proteomes" id="UP001198182"/>
    </source>
</evidence>
<keyword evidence="11" id="KW-0902">Two-component regulatory system</keyword>
<keyword evidence="4" id="KW-0597">Phosphoprotein</keyword>
<dbReference type="GO" id="GO:0005524">
    <property type="term" value="F:ATP binding"/>
    <property type="evidence" value="ECO:0007669"/>
    <property type="project" value="UniProtKB-KW"/>
</dbReference>
<dbReference type="FunFam" id="3.30.565.10:FF:000013">
    <property type="entry name" value="Two-component sensor histidine kinase"/>
    <property type="match status" value="1"/>
</dbReference>
<evidence type="ECO:0000256" key="8">
    <source>
        <dbReference type="ARBA" id="ARBA00022777"/>
    </source>
</evidence>
<evidence type="ECO:0000313" key="16">
    <source>
        <dbReference type="EMBL" id="MCC2231606.1"/>
    </source>
</evidence>
<dbReference type="Pfam" id="PF00512">
    <property type="entry name" value="HisKA"/>
    <property type="match status" value="1"/>
</dbReference>
<evidence type="ECO:0000256" key="10">
    <source>
        <dbReference type="ARBA" id="ARBA00022989"/>
    </source>
</evidence>
<dbReference type="RefSeq" id="WP_308454126.1">
    <property type="nucleotide sequence ID" value="NZ_JAJEQR010000033.1"/>
</dbReference>
<dbReference type="Pfam" id="PF02518">
    <property type="entry name" value="HATPase_c"/>
    <property type="match status" value="1"/>
</dbReference>
<evidence type="ECO:0000256" key="9">
    <source>
        <dbReference type="ARBA" id="ARBA00022840"/>
    </source>
</evidence>
<feature type="domain" description="Histidine kinase" evidence="15">
    <location>
        <begin position="153"/>
        <end position="369"/>
    </location>
</feature>
<evidence type="ECO:0000256" key="3">
    <source>
        <dbReference type="ARBA" id="ARBA00012438"/>
    </source>
</evidence>
<evidence type="ECO:0000256" key="13">
    <source>
        <dbReference type="SAM" id="MobiDB-lite"/>
    </source>
</evidence>
<evidence type="ECO:0000256" key="4">
    <source>
        <dbReference type="ARBA" id="ARBA00022553"/>
    </source>
</evidence>
<feature type="transmembrane region" description="Helical" evidence="14">
    <location>
        <begin position="21"/>
        <end position="41"/>
    </location>
</feature>
<comment type="subcellular location">
    <subcellularLocation>
        <location evidence="2">Membrane</location>
    </subcellularLocation>
</comment>
<dbReference type="Gene3D" id="3.30.565.10">
    <property type="entry name" value="Histidine kinase-like ATPase, C-terminal domain"/>
    <property type="match status" value="1"/>
</dbReference>
<feature type="compositionally biased region" description="Basic and acidic residues" evidence="13">
    <location>
        <begin position="375"/>
        <end position="387"/>
    </location>
</feature>
<accession>A0AAE3EAJ1</accession>
<dbReference type="InterPro" id="IPR005467">
    <property type="entry name" value="His_kinase_dom"/>
</dbReference>
<dbReference type="GO" id="GO:0004721">
    <property type="term" value="F:phosphoprotein phosphatase activity"/>
    <property type="evidence" value="ECO:0007669"/>
    <property type="project" value="TreeGrafter"/>
</dbReference>
<dbReference type="CDD" id="cd00082">
    <property type="entry name" value="HisKA"/>
    <property type="match status" value="1"/>
</dbReference>
<keyword evidence="10 14" id="KW-1133">Transmembrane helix</keyword>
<dbReference type="PRINTS" id="PR00344">
    <property type="entry name" value="BCTRLSENSOR"/>
</dbReference>
<dbReference type="InterPro" id="IPR036097">
    <property type="entry name" value="HisK_dim/P_sf"/>
</dbReference>
<dbReference type="AlphaFoldDB" id="A0AAE3EAJ1"/>
<evidence type="ECO:0000256" key="14">
    <source>
        <dbReference type="SAM" id="Phobius"/>
    </source>
</evidence>
<keyword evidence="6 14" id="KW-0812">Transmembrane</keyword>
<evidence type="ECO:0000256" key="6">
    <source>
        <dbReference type="ARBA" id="ARBA00022692"/>
    </source>
</evidence>
<dbReference type="PROSITE" id="PS50109">
    <property type="entry name" value="HIS_KIN"/>
    <property type="match status" value="1"/>
</dbReference>
<keyword evidence="5" id="KW-0808">Transferase</keyword>
<keyword evidence="8 16" id="KW-0418">Kinase</keyword>
<feature type="transmembrane region" description="Helical" evidence="14">
    <location>
        <begin position="67"/>
        <end position="85"/>
    </location>
</feature>
<dbReference type="GO" id="GO:0005886">
    <property type="term" value="C:plasma membrane"/>
    <property type="evidence" value="ECO:0007669"/>
    <property type="project" value="TreeGrafter"/>
</dbReference>
<name>A0AAE3EAJ1_9FIRM</name>
<dbReference type="GO" id="GO:0000155">
    <property type="term" value="F:phosphorelay sensor kinase activity"/>
    <property type="evidence" value="ECO:0007669"/>
    <property type="project" value="InterPro"/>
</dbReference>
<proteinExistence type="predicted"/>
<comment type="catalytic activity">
    <reaction evidence="1">
        <text>ATP + protein L-histidine = ADP + protein N-phospho-L-histidine.</text>
        <dbReference type="EC" id="2.7.13.3"/>
    </reaction>
</comment>
<keyword evidence="9" id="KW-0067">ATP-binding</keyword>
<dbReference type="SUPFAM" id="SSF47384">
    <property type="entry name" value="Homodimeric domain of signal transducing histidine kinase"/>
    <property type="match status" value="1"/>
</dbReference>
<evidence type="ECO:0000256" key="2">
    <source>
        <dbReference type="ARBA" id="ARBA00004370"/>
    </source>
</evidence>
<dbReference type="Gene3D" id="1.10.287.130">
    <property type="match status" value="1"/>
</dbReference>
<keyword evidence="12 14" id="KW-0472">Membrane</keyword>
<dbReference type="InterPro" id="IPR036890">
    <property type="entry name" value="HATPase_C_sf"/>
</dbReference>
<keyword evidence="17" id="KW-1185">Reference proteome</keyword>
<dbReference type="SMART" id="SM00387">
    <property type="entry name" value="HATPase_c"/>
    <property type="match status" value="1"/>
</dbReference>
<dbReference type="SUPFAM" id="SSF55874">
    <property type="entry name" value="ATPase domain of HSP90 chaperone/DNA topoisomerase II/histidine kinase"/>
    <property type="match status" value="1"/>
</dbReference>
<dbReference type="Proteomes" id="UP001198182">
    <property type="component" value="Unassembled WGS sequence"/>
</dbReference>
<dbReference type="EC" id="2.7.13.3" evidence="3"/>
<protein>
    <recommendedName>
        <fullName evidence="3">histidine kinase</fullName>
        <ecNumber evidence="3">2.7.13.3</ecNumber>
    </recommendedName>
</protein>
<dbReference type="PANTHER" id="PTHR45453">
    <property type="entry name" value="PHOSPHATE REGULON SENSOR PROTEIN PHOR"/>
    <property type="match status" value="1"/>
</dbReference>
<evidence type="ECO:0000256" key="7">
    <source>
        <dbReference type="ARBA" id="ARBA00022741"/>
    </source>
</evidence>
<dbReference type="EMBL" id="JAJEQR010000033">
    <property type="protein sequence ID" value="MCC2231606.1"/>
    <property type="molecule type" value="Genomic_DNA"/>
</dbReference>
<dbReference type="InterPro" id="IPR003594">
    <property type="entry name" value="HATPase_dom"/>
</dbReference>
<evidence type="ECO:0000256" key="1">
    <source>
        <dbReference type="ARBA" id="ARBA00000085"/>
    </source>
</evidence>
<dbReference type="InterPro" id="IPR050351">
    <property type="entry name" value="BphY/WalK/GraS-like"/>
</dbReference>
<gene>
    <name evidence="16" type="ORF">LKD81_11460</name>
</gene>
<reference evidence="16" key="1">
    <citation type="submission" date="2021-10" db="EMBL/GenBank/DDBJ databases">
        <title>Anaerobic single-cell dispensing facilitates the cultivation of human gut bacteria.</title>
        <authorList>
            <person name="Afrizal A."/>
        </authorList>
    </citation>
    <scope>NUCLEOTIDE SEQUENCE</scope>
    <source>
        <strain evidence="16">CLA-AA-H215</strain>
    </source>
</reference>
<comment type="caution">
    <text evidence="16">The sequence shown here is derived from an EMBL/GenBank/DDBJ whole genome shotgun (WGS) entry which is preliminary data.</text>
</comment>
<dbReference type="SMART" id="SM00388">
    <property type="entry name" value="HisKA"/>
    <property type="match status" value="1"/>
</dbReference>
<dbReference type="InterPro" id="IPR004358">
    <property type="entry name" value="Sig_transdc_His_kin-like_C"/>
</dbReference>
<evidence type="ECO:0000256" key="11">
    <source>
        <dbReference type="ARBA" id="ARBA00023012"/>
    </source>
</evidence>
<evidence type="ECO:0000256" key="5">
    <source>
        <dbReference type="ARBA" id="ARBA00022679"/>
    </source>
</evidence>